<feature type="region of interest" description="Disordered" evidence="1">
    <location>
        <begin position="1"/>
        <end position="113"/>
    </location>
</feature>
<evidence type="ECO:0000313" key="2">
    <source>
        <dbReference type="EMBL" id="GAA0400980.1"/>
    </source>
</evidence>
<dbReference type="Proteomes" id="UP001500879">
    <property type="component" value="Unassembled WGS sequence"/>
</dbReference>
<proteinExistence type="predicted"/>
<gene>
    <name evidence="2" type="ORF">GCM10010357_22570</name>
</gene>
<keyword evidence="3" id="KW-1185">Reference proteome</keyword>
<protein>
    <submittedName>
        <fullName evidence="2">Uncharacterized protein</fullName>
    </submittedName>
</protein>
<name>A0ABN0YMY2_9ACTN</name>
<reference evidence="2 3" key="1">
    <citation type="journal article" date="2019" name="Int. J. Syst. Evol. Microbiol.">
        <title>The Global Catalogue of Microorganisms (GCM) 10K type strain sequencing project: providing services to taxonomists for standard genome sequencing and annotation.</title>
        <authorList>
            <consortium name="The Broad Institute Genomics Platform"/>
            <consortium name="The Broad Institute Genome Sequencing Center for Infectious Disease"/>
            <person name="Wu L."/>
            <person name="Ma J."/>
        </authorList>
    </citation>
    <scope>NUCLEOTIDE SEQUENCE [LARGE SCALE GENOMIC DNA]</scope>
    <source>
        <strain evidence="2 3">JCM 4788</strain>
    </source>
</reference>
<evidence type="ECO:0000313" key="3">
    <source>
        <dbReference type="Proteomes" id="UP001500879"/>
    </source>
</evidence>
<dbReference type="EMBL" id="BAAABX010000023">
    <property type="protein sequence ID" value="GAA0400980.1"/>
    <property type="molecule type" value="Genomic_DNA"/>
</dbReference>
<feature type="compositionally biased region" description="Low complexity" evidence="1">
    <location>
        <begin position="1"/>
        <end position="11"/>
    </location>
</feature>
<comment type="caution">
    <text evidence="2">The sequence shown here is derived from an EMBL/GenBank/DDBJ whole genome shotgun (WGS) entry which is preliminary data.</text>
</comment>
<organism evidence="2 3">
    <name type="scientific">Streptomyces luteireticuli</name>
    <dbReference type="NCBI Taxonomy" id="173858"/>
    <lineage>
        <taxon>Bacteria</taxon>
        <taxon>Bacillati</taxon>
        <taxon>Actinomycetota</taxon>
        <taxon>Actinomycetes</taxon>
        <taxon>Kitasatosporales</taxon>
        <taxon>Streptomycetaceae</taxon>
        <taxon>Streptomyces</taxon>
    </lineage>
</organism>
<evidence type="ECO:0000256" key="1">
    <source>
        <dbReference type="SAM" id="MobiDB-lite"/>
    </source>
</evidence>
<sequence length="113" mass="11735">MGSARPAAARWRPARLLDRPDGRPGRAGQTRGSGAAPTGSHRPSLPRRELRASNSRSRSGNFVCLKSLVSTTVPKPRSRVGVPGGDTDGPLRDGAVPASPQPGRGGHRAGREG</sequence>
<accession>A0ABN0YMY2</accession>
<feature type="compositionally biased region" description="Basic and acidic residues" evidence="1">
    <location>
        <begin position="15"/>
        <end position="24"/>
    </location>
</feature>